<evidence type="ECO:0000313" key="3">
    <source>
        <dbReference type="RefSeq" id="XP_017320049.2"/>
    </source>
</evidence>
<dbReference type="PANTHER" id="PTHR31514">
    <property type="entry name" value="MUSCULAR LMNA-INTERACTING PROTEIN MLIP"/>
    <property type="match status" value="1"/>
</dbReference>
<feature type="region of interest" description="Disordered" evidence="1">
    <location>
        <begin position="785"/>
        <end position="856"/>
    </location>
</feature>
<feature type="compositionally biased region" description="Polar residues" evidence="1">
    <location>
        <begin position="797"/>
        <end position="808"/>
    </location>
</feature>
<protein>
    <submittedName>
        <fullName evidence="3">Muscular LMNA-interacting protein isoform X1</fullName>
    </submittedName>
</protein>
<dbReference type="InterPro" id="IPR029331">
    <property type="entry name" value="MLIP"/>
</dbReference>
<dbReference type="OrthoDB" id="9907594at2759"/>
<evidence type="ECO:0000313" key="2">
    <source>
        <dbReference type="Proteomes" id="UP000221080"/>
    </source>
</evidence>
<feature type="compositionally biased region" description="Basic and acidic residues" evidence="1">
    <location>
        <begin position="619"/>
        <end position="628"/>
    </location>
</feature>
<evidence type="ECO:0000256" key="1">
    <source>
        <dbReference type="SAM" id="MobiDB-lite"/>
    </source>
</evidence>
<feature type="region of interest" description="Disordered" evidence="1">
    <location>
        <begin position="706"/>
        <end position="738"/>
    </location>
</feature>
<reference evidence="3" key="2">
    <citation type="submission" date="2025-08" db="UniProtKB">
        <authorList>
            <consortium name="RefSeq"/>
        </authorList>
    </citation>
    <scope>IDENTIFICATION</scope>
    <source>
        <tissue evidence="3">Blood</tissue>
    </source>
</reference>
<feature type="compositionally biased region" description="Low complexity" evidence="1">
    <location>
        <begin position="603"/>
        <end position="615"/>
    </location>
</feature>
<dbReference type="CTD" id="90523"/>
<gene>
    <name evidence="3" type="primary">mlip</name>
</gene>
<dbReference type="RefSeq" id="XP_017320049.2">
    <property type="nucleotide sequence ID" value="XM_017464560.3"/>
</dbReference>
<proteinExistence type="predicted"/>
<feature type="region of interest" description="Disordered" evidence="1">
    <location>
        <begin position="356"/>
        <end position="399"/>
    </location>
</feature>
<feature type="compositionally biased region" description="Polar residues" evidence="1">
    <location>
        <begin position="706"/>
        <end position="719"/>
    </location>
</feature>
<feature type="compositionally biased region" description="Polar residues" evidence="1">
    <location>
        <begin position="445"/>
        <end position="471"/>
    </location>
</feature>
<dbReference type="AlphaFoldDB" id="A0A2D0QP13"/>
<feature type="region of interest" description="Disordered" evidence="1">
    <location>
        <begin position="603"/>
        <end position="628"/>
    </location>
</feature>
<organism evidence="2 3">
    <name type="scientific">Ictalurus punctatus</name>
    <name type="common">Channel catfish</name>
    <name type="synonym">Silurus punctatus</name>
    <dbReference type="NCBI Taxonomy" id="7998"/>
    <lineage>
        <taxon>Eukaryota</taxon>
        <taxon>Metazoa</taxon>
        <taxon>Chordata</taxon>
        <taxon>Craniata</taxon>
        <taxon>Vertebrata</taxon>
        <taxon>Euteleostomi</taxon>
        <taxon>Actinopterygii</taxon>
        <taxon>Neopterygii</taxon>
        <taxon>Teleostei</taxon>
        <taxon>Ostariophysi</taxon>
        <taxon>Siluriformes</taxon>
        <taxon>Ictaluridae</taxon>
        <taxon>Ictalurus</taxon>
    </lineage>
</organism>
<accession>A0A2D0QP13</accession>
<dbReference type="GeneID" id="108263587"/>
<feature type="region of interest" description="Disordered" evidence="1">
    <location>
        <begin position="411"/>
        <end position="484"/>
    </location>
</feature>
<feature type="compositionally biased region" description="Polar residues" evidence="1">
    <location>
        <begin position="382"/>
        <end position="396"/>
    </location>
</feature>
<sequence length="856" mass="92874">MSKQTLNTSNSMALEQPRGAFGKVSIVFATKLKSFTFLPVLKKLPTENRVKSVWKKGSSKRNEALGDHEAAEGKTFDEGTFNAKVVYVSDMEPQEMTKHSETQQKSTTKSAIAPLPIPAVAHGEISCTSPKTHPGTLDTVDNKHSRTPQLGCHNTEAEVSSGLILDSESQREEEVLSPVSSVDIFTSPFSSKESILSEGWEQETGWSALQMLSPSGSVSPCSSVRSGAFTPSVLRIKCHKLAPGSCLMQMPLTSCQTLGCNRHITSPCPLSTRARHRPPPTQLSLLTAILRKGRLPVLSSALQRPYSPCWPISPVNMSSCLACSAASNVAPMVGLRAKSCLSKGKNCTELSCKARPKPPGLISKTEPVSPKDQNKGRRSLTAVETSDAIDSNTNAARSRIISMPEGISSLTMSSYSPSEPPPAHLSKQSHKDIHVSTDPSLMLGSPSSRLMSLSPESNLDQGNGHKSNDTSPIVRKTKPCQASSSDLKLVQMAHERSPTPDHKPIQQSQDILASAVPKYIDVRPGSHLRNYRKISQELEKIHSVSPVFQHSPSPRVAGLTHLADTPSISPVLLSPRPGSCTSTSGCNTLSSSPAVPYHHLSPSPSYSLCSSPTPSQRDSTPDCIDRGSKKPYKIKSTYKALAAIPTNTLLLEQQAIDDEVDKNNAPLDPSDSFAWEDPHSQMCSPAQLRQQSKELYQVIDEVLKDTNQARPSSSTNKLTAKSVASEATRKLTPSPRSLGRETKYATFHLQPPAHAEKTLTKPGVIRPAIVMSRLDDDKEKSCFSNTYQKQQDRFSTDHQNNIASSTLSTKDEPHGRGDLEGEKESSEVREKCMSSSILVKNQAREYSTPSPRGMSL</sequence>
<keyword evidence="2" id="KW-1185">Reference proteome</keyword>
<dbReference type="Pfam" id="PF15274">
    <property type="entry name" value="MLIP"/>
    <property type="match status" value="1"/>
</dbReference>
<dbReference type="Proteomes" id="UP000221080">
    <property type="component" value="Chromosome 3"/>
</dbReference>
<dbReference type="KEGG" id="ipu:108263587"/>
<feature type="compositionally biased region" description="Polar residues" evidence="1">
    <location>
        <begin position="833"/>
        <end position="850"/>
    </location>
</feature>
<feature type="compositionally biased region" description="Basic and acidic residues" evidence="1">
    <location>
        <begin position="809"/>
        <end position="832"/>
    </location>
</feature>
<dbReference type="PANTHER" id="PTHR31514:SF1">
    <property type="entry name" value="MUSCULAR LMNA-INTERACTING PROTEIN"/>
    <property type="match status" value="1"/>
</dbReference>
<reference evidence="2" key="1">
    <citation type="journal article" date="2016" name="Nat. Commun.">
        <title>The channel catfish genome sequence provides insights into the evolution of scale formation in teleosts.</title>
        <authorList>
            <person name="Liu Z."/>
            <person name="Liu S."/>
            <person name="Yao J."/>
            <person name="Bao L."/>
            <person name="Zhang J."/>
            <person name="Li Y."/>
            <person name="Jiang C."/>
            <person name="Sun L."/>
            <person name="Wang R."/>
            <person name="Zhang Y."/>
            <person name="Zhou T."/>
            <person name="Zeng Q."/>
            <person name="Fu Q."/>
            <person name="Gao S."/>
            <person name="Li N."/>
            <person name="Koren S."/>
            <person name="Jiang Y."/>
            <person name="Zimin A."/>
            <person name="Xu P."/>
            <person name="Phillippy A.M."/>
            <person name="Geng X."/>
            <person name="Song L."/>
            <person name="Sun F."/>
            <person name="Li C."/>
            <person name="Wang X."/>
            <person name="Chen A."/>
            <person name="Jin Y."/>
            <person name="Yuan Z."/>
            <person name="Yang Y."/>
            <person name="Tan S."/>
            <person name="Peatman E."/>
            <person name="Lu J."/>
            <person name="Qin Z."/>
            <person name="Dunham R."/>
            <person name="Li Z."/>
            <person name="Sonstegard T."/>
            <person name="Feng J."/>
            <person name="Danzmann R.G."/>
            <person name="Schroeder S."/>
            <person name="Scheffler B."/>
            <person name="Duke M.V."/>
            <person name="Ballard L."/>
            <person name="Kucuktas H."/>
            <person name="Kaltenboeck L."/>
            <person name="Liu H."/>
            <person name="Armbruster J."/>
            <person name="Xie Y."/>
            <person name="Kirby M.L."/>
            <person name="Tian Y."/>
            <person name="Flanagan M.E."/>
            <person name="Mu W."/>
            <person name="Waldbieser G.C."/>
        </authorList>
    </citation>
    <scope>NUCLEOTIDE SEQUENCE [LARGE SCALE GENOMIC DNA]</scope>
    <source>
        <strain evidence="2">SDA103</strain>
    </source>
</reference>
<name>A0A2D0QP13_ICTPU</name>